<feature type="transmembrane region" description="Helical" evidence="7">
    <location>
        <begin position="436"/>
        <end position="462"/>
    </location>
</feature>
<keyword evidence="11" id="KW-1185">Reference proteome</keyword>
<gene>
    <name evidence="10" type="ORF">ACFPFW_12290</name>
</gene>
<dbReference type="PANTHER" id="PTHR30619">
    <property type="entry name" value="DNA INTERNALIZATION/COMPETENCE PROTEIN COMEC/REC2"/>
    <property type="match status" value="1"/>
</dbReference>
<comment type="caution">
    <text evidence="10">The sequence shown here is derived from an EMBL/GenBank/DDBJ whole genome shotgun (WGS) entry which is preliminary data.</text>
</comment>
<keyword evidence="4 7" id="KW-1133">Transmembrane helix</keyword>
<accession>A0ABV9Z5J7</accession>
<name>A0ABV9Z5J7_9HYPH</name>
<dbReference type="RefSeq" id="WP_114956026.1">
    <property type="nucleotide sequence ID" value="NZ_JBHSJF010000006.1"/>
</dbReference>
<evidence type="ECO:0000256" key="4">
    <source>
        <dbReference type="ARBA" id="ARBA00022989"/>
    </source>
</evidence>
<feature type="transmembrane region" description="Helical" evidence="7">
    <location>
        <begin position="293"/>
        <end position="319"/>
    </location>
</feature>
<feature type="region of interest" description="Disordered" evidence="6">
    <location>
        <begin position="724"/>
        <end position="762"/>
    </location>
</feature>
<evidence type="ECO:0000256" key="1">
    <source>
        <dbReference type="ARBA" id="ARBA00004651"/>
    </source>
</evidence>
<dbReference type="Pfam" id="PF03772">
    <property type="entry name" value="Competence"/>
    <property type="match status" value="1"/>
</dbReference>
<comment type="subcellular location">
    <subcellularLocation>
        <location evidence="1">Cell membrane</location>
        <topology evidence="1">Multi-pass membrane protein</topology>
    </subcellularLocation>
</comment>
<feature type="transmembrane region" description="Helical" evidence="7">
    <location>
        <begin position="384"/>
        <end position="416"/>
    </location>
</feature>
<feature type="transmembrane region" description="Helical" evidence="7">
    <location>
        <begin position="474"/>
        <end position="495"/>
    </location>
</feature>
<feature type="transmembrane region" description="Helical" evidence="7">
    <location>
        <begin position="501"/>
        <end position="517"/>
    </location>
</feature>
<evidence type="ECO:0000256" key="3">
    <source>
        <dbReference type="ARBA" id="ARBA00022692"/>
    </source>
</evidence>
<evidence type="ECO:0000256" key="5">
    <source>
        <dbReference type="ARBA" id="ARBA00023136"/>
    </source>
</evidence>
<protein>
    <submittedName>
        <fullName evidence="10">ComEC/Rec2 family competence protein</fullName>
    </submittedName>
</protein>
<evidence type="ECO:0000313" key="11">
    <source>
        <dbReference type="Proteomes" id="UP001595796"/>
    </source>
</evidence>
<dbReference type="NCBIfam" id="TIGR00360">
    <property type="entry name" value="ComEC_N-term"/>
    <property type="match status" value="1"/>
</dbReference>
<evidence type="ECO:0000313" key="10">
    <source>
        <dbReference type="EMBL" id="MFC5068789.1"/>
    </source>
</evidence>
<feature type="transmembrane region" description="Helical" evidence="7">
    <location>
        <begin position="76"/>
        <end position="95"/>
    </location>
</feature>
<feature type="transmembrane region" description="Helical" evidence="7">
    <location>
        <begin position="331"/>
        <end position="349"/>
    </location>
</feature>
<feature type="compositionally biased region" description="Polar residues" evidence="6">
    <location>
        <begin position="733"/>
        <end position="746"/>
    </location>
</feature>
<dbReference type="Pfam" id="PF13567">
    <property type="entry name" value="DUF4131"/>
    <property type="match status" value="1"/>
</dbReference>
<proteinExistence type="predicted"/>
<sequence>MRQGHHDPNDRGRAIAATQTRARASSGFDLRGAIDGFWTGFHKLLSDERDRGRYFLWLPVFAIGGVLTFFEADTDPALWAAVSAFSVSLLVAFLARSREAGFLLAAAAVALSGGFFASAMRVEMIKAPILQATTRGLATGIIESVEPRPRGHRIVIALDSLSDLSKDARPARVRVTVGNLGGARAGSRVSLEALWRPPPGPVRPGGYDFGREAFFKGIGAVGSDPEALTVLAPAPLTFRQRAAISIDNIRNRITSRIVATVPGDSGAIAAALVTGQRGEISSGANDALRTAGLYHVISISGLHMALFGGTLFAVVRFALTLIPGIGLGRPIKKWSAVVALIGSAFYLALSGGEVATQRSFVMVAFVFMAVILDRQAVTMRNLALAALCAIVLVPESVLGPSFQMSFAAVMAIVAWYEGRSAGKGEGSSGGGLTGFIHRHFAAIVATTVAATVATAPFGTFHFQRIAVHALPSNLLALPIVSLLIMPWALIGLVLYPVGLDSVAWQIMGYGIGLLLVISREIATWPYSTVVVPAFSGWAVLALAGGLCWLAIWSTRLRWLGMIPVVLGVMLAADPPRPDIYVDAEGKAVAVRGPDGTLDLAGVRFASFAAENWLAADGDSRSVRDKSASDGVRCDRLGCAMRSRDGRWVSLTWSYAGLREDCRRAAIVITRLIAPPGCRDTALVIDGRDLAEDGAITVSLREGGLPAMTRSRGLGVRAWHAERRVPDGPPFVQPPQQSEVLSRNIDMSSGAFVEDSESTDDGL</sequence>
<evidence type="ECO:0000259" key="8">
    <source>
        <dbReference type="Pfam" id="PF03772"/>
    </source>
</evidence>
<reference evidence="11" key="1">
    <citation type="journal article" date="2019" name="Int. J. Syst. Evol. Microbiol.">
        <title>The Global Catalogue of Microorganisms (GCM) 10K type strain sequencing project: providing services to taxonomists for standard genome sequencing and annotation.</title>
        <authorList>
            <consortium name="The Broad Institute Genomics Platform"/>
            <consortium name="The Broad Institute Genome Sequencing Center for Infectious Disease"/>
            <person name="Wu L."/>
            <person name="Ma J."/>
        </authorList>
    </citation>
    <scope>NUCLEOTIDE SEQUENCE [LARGE SCALE GENOMIC DNA]</scope>
    <source>
        <strain evidence="11">CGMCC 1.16444</strain>
    </source>
</reference>
<feature type="compositionally biased region" description="Acidic residues" evidence="6">
    <location>
        <begin position="753"/>
        <end position="762"/>
    </location>
</feature>
<dbReference type="InterPro" id="IPR025405">
    <property type="entry name" value="DUF4131"/>
</dbReference>
<keyword evidence="5 7" id="KW-0472">Membrane</keyword>
<dbReference type="InterPro" id="IPR052159">
    <property type="entry name" value="Competence_DNA_uptake"/>
</dbReference>
<dbReference type="InterPro" id="IPR004477">
    <property type="entry name" value="ComEC_N"/>
</dbReference>
<evidence type="ECO:0000259" key="9">
    <source>
        <dbReference type="Pfam" id="PF13567"/>
    </source>
</evidence>
<keyword evidence="2" id="KW-1003">Cell membrane</keyword>
<dbReference type="EMBL" id="JBHSJF010000006">
    <property type="protein sequence ID" value="MFC5068789.1"/>
    <property type="molecule type" value="Genomic_DNA"/>
</dbReference>
<evidence type="ECO:0000256" key="7">
    <source>
        <dbReference type="SAM" id="Phobius"/>
    </source>
</evidence>
<feature type="domain" description="ComEC/Rec2-related protein" evidence="8">
    <location>
        <begin position="272"/>
        <end position="554"/>
    </location>
</feature>
<organism evidence="10 11">
    <name type="scientific">Flaviflagellibacter deserti</name>
    <dbReference type="NCBI Taxonomy" id="2267266"/>
    <lineage>
        <taxon>Bacteria</taxon>
        <taxon>Pseudomonadati</taxon>
        <taxon>Pseudomonadota</taxon>
        <taxon>Alphaproteobacteria</taxon>
        <taxon>Hyphomicrobiales</taxon>
        <taxon>Flaviflagellibacter</taxon>
    </lineage>
</organism>
<feature type="transmembrane region" description="Helical" evidence="7">
    <location>
        <begin position="355"/>
        <end position="372"/>
    </location>
</feature>
<dbReference type="Proteomes" id="UP001595796">
    <property type="component" value="Unassembled WGS sequence"/>
</dbReference>
<feature type="transmembrane region" description="Helical" evidence="7">
    <location>
        <begin position="54"/>
        <end position="70"/>
    </location>
</feature>
<feature type="transmembrane region" description="Helical" evidence="7">
    <location>
        <begin position="102"/>
        <end position="120"/>
    </location>
</feature>
<keyword evidence="3 7" id="KW-0812">Transmembrane</keyword>
<dbReference type="PANTHER" id="PTHR30619:SF1">
    <property type="entry name" value="RECOMBINATION PROTEIN 2"/>
    <property type="match status" value="1"/>
</dbReference>
<feature type="transmembrane region" description="Helical" evidence="7">
    <location>
        <begin position="529"/>
        <end position="551"/>
    </location>
</feature>
<evidence type="ECO:0000256" key="6">
    <source>
        <dbReference type="SAM" id="MobiDB-lite"/>
    </source>
</evidence>
<feature type="domain" description="DUF4131" evidence="9">
    <location>
        <begin position="77"/>
        <end position="222"/>
    </location>
</feature>
<evidence type="ECO:0000256" key="2">
    <source>
        <dbReference type="ARBA" id="ARBA00022475"/>
    </source>
</evidence>